<dbReference type="Gene3D" id="1.10.287.1260">
    <property type="match status" value="1"/>
</dbReference>
<dbReference type="InterPro" id="IPR010920">
    <property type="entry name" value="LSM_dom_sf"/>
</dbReference>
<dbReference type="InterPro" id="IPR045275">
    <property type="entry name" value="MscS_archaea/bacteria_type"/>
</dbReference>
<keyword evidence="5 7" id="KW-1133">Transmembrane helix</keyword>
<comment type="similarity">
    <text evidence="2 7">Belongs to the MscS (TC 1.A.23) family.</text>
</comment>
<evidence type="ECO:0000256" key="4">
    <source>
        <dbReference type="ARBA" id="ARBA00022692"/>
    </source>
</evidence>
<evidence type="ECO:0000256" key="6">
    <source>
        <dbReference type="ARBA" id="ARBA00023136"/>
    </source>
</evidence>
<organism evidence="9 10">
    <name type="scientific">Pseudomonas syringae pv. delphinii</name>
    <dbReference type="NCBI Taxonomy" id="192088"/>
    <lineage>
        <taxon>Bacteria</taxon>
        <taxon>Pseudomonadati</taxon>
        <taxon>Pseudomonadota</taxon>
        <taxon>Gammaproteobacteria</taxon>
        <taxon>Pseudomonadales</taxon>
        <taxon>Pseudomonadaceae</taxon>
        <taxon>Pseudomonas</taxon>
    </lineage>
</organism>
<feature type="domain" description="Mechanosensitive ion channel MscS" evidence="8">
    <location>
        <begin position="163"/>
        <end position="228"/>
    </location>
</feature>
<feature type="transmembrane region" description="Helical" evidence="7">
    <location>
        <begin position="143"/>
        <end position="176"/>
    </location>
</feature>
<comment type="caution">
    <text evidence="7">Lacks conserved residue(s) required for the propagation of feature annotation.</text>
</comment>
<dbReference type="InterPro" id="IPR006685">
    <property type="entry name" value="MscS_channel_2nd"/>
</dbReference>
<dbReference type="EMBL" id="RBRA01000004">
    <property type="protein sequence ID" value="RMQ30018.1"/>
    <property type="molecule type" value="Genomic_DNA"/>
</dbReference>
<evidence type="ECO:0000256" key="5">
    <source>
        <dbReference type="ARBA" id="ARBA00022989"/>
    </source>
</evidence>
<comment type="caution">
    <text evidence="9">The sequence shown here is derived from an EMBL/GenBank/DDBJ whole genome shotgun (WGS) entry which is preliminary data.</text>
</comment>
<accession>A0A3M4KLA9</accession>
<dbReference type="GO" id="GO:0005886">
    <property type="term" value="C:plasma membrane"/>
    <property type="evidence" value="ECO:0007669"/>
    <property type="project" value="UniProtKB-SubCell"/>
</dbReference>
<evidence type="ECO:0000313" key="9">
    <source>
        <dbReference type="EMBL" id="RMQ30018.1"/>
    </source>
</evidence>
<comment type="subunit">
    <text evidence="7">Homoheptamer.</text>
</comment>
<evidence type="ECO:0000256" key="7">
    <source>
        <dbReference type="RuleBase" id="RU369025"/>
    </source>
</evidence>
<feature type="transmembrane region" description="Helical" evidence="7">
    <location>
        <begin position="69"/>
        <end position="94"/>
    </location>
</feature>
<dbReference type="Gene3D" id="2.30.30.60">
    <property type="match status" value="1"/>
</dbReference>
<dbReference type="SUPFAM" id="SSF82689">
    <property type="entry name" value="Mechanosensitive channel protein MscS (YggB), C-terminal domain"/>
    <property type="match status" value="1"/>
</dbReference>
<sequence>MNTSAHGGIKALCLQSKLPVAATRIYAHCTAALRRPAVGRALRSGVAVMDALNVINVGTDRINSLFNIVLQYGTAVVLKLVIAALLWIVGRWLIGVLVRMAQRSLTRQRFDPTVLRYVGSFITVTLNIILVIAILSYCGIETTSFAALLAAVALAIGMAWSGLLANLAAGGFIIVLRPFKVGDVITAAEVTGTVVEIGLFVTSINTPDNVLNLVGNNKIFADTIVNYSSNDFRGVELTATLPATVDEQAVISRLKEQVGSLANVLSSPPVDVHLSGATADSITLAVRPFCHHDNYEAVHCQTLGVIRTLMQDMPATKA</sequence>
<keyword evidence="3" id="KW-1003">Cell membrane</keyword>
<comment type="subcellular location">
    <subcellularLocation>
        <location evidence="7">Cell inner membrane</location>
        <topology evidence="7">Multi-pass membrane protein</topology>
    </subcellularLocation>
    <subcellularLocation>
        <location evidence="1">Cell membrane</location>
        <topology evidence="1">Multi-pass membrane protein</topology>
    </subcellularLocation>
</comment>
<keyword evidence="4 7" id="KW-0812">Transmembrane</keyword>
<dbReference type="InterPro" id="IPR011066">
    <property type="entry name" value="MscS_channel_C_sf"/>
</dbReference>
<keyword evidence="7" id="KW-0407">Ion channel</keyword>
<feature type="transmembrane region" description="Helical" evidence="7">
    <location>
        <begin position="114"/>
        <end position="137"/>
    </location>
</feature>
<protein>
    <recommendedName>
        <fullName evidence="7">Small-conductance mechanosensitive channel</fullName>
    </recommendedName>
</protein>
<dbReference type="InterPro" id="IPR011014">
    <property type="entry name" value="MscS_channel_TM-2"/>
</dbReference>
<dbReference type="SUPFAM" id="SSF50182">
    <property type="entry name" value="Sm-like ribonucleoproteins"/>
    <property type="match status" value="1"/>
</dbReference>
<dbReference type="PANTHER" id="PTHR30221">
    <property type="entry name" value="SMALL-CONDUCTANCE MECHANOSENSITIVE CHANNEL"/>
    <property type="match status" value="1"/>
</dbReference>
<dbReference type="Pfam" id="PF00924">
    <property type="entry name" value="MS_channel_2nd"/>
    <property type="match status" value="1"/>
</dbReference>
<dbReference type="PANTHER" id="PTHR30221:SF3">
    <property type="entry name" value="SMALL-CONDUCTANCE MECHANOSENSITIVE CHANNEL"/>
    <property type="match status" value="1"/>
</dbReference>
<evidence type="ECO:0000256" key="2">
    <source>
        <dbReference type="ARBA" id="ARBA00008017"/>
    </source>
</evidence>
<reference evidence="9 10" key="1">
    <citation type="submission" date="2018-08" db="EMBL/GenBank/DDBJ databases">
        <title>Recombination of ecologically and evolutionarily significant loci maintains genetic cohesion in the Pseudomonas syringae species complex.</title>
        <authorList>
            <person name="Dillon M."/>
            <person name="Thakur S."/>
            <person name="Almeida R.N.D."/>
            <person name="Weir B.S."/>
            <person name="Guttman D.S."/>
        </authorList>
    </citation>
    <scope>NUCLEOTIDE SEQUENCE [LARGE SCALE GENOMIC DNA]</scope>
    <source>
        <strain evidence="9 10">ICMP 13052</strain>
    </source>
</reference>
<dbReference type="GO" id="GO:0008381">
    <property type="term" value="F:mechanosensitive monoatomic ion channel activity"/>
    <property type="evidence" value="ECO:0007669"/>
    <property type="project" value="InterPro"/>
</dbReference>
<dbReference type="Proteomes" id="UP000269044">
    <property type="component" value="Unassembled WGS sequence"/>
</dbReference>
<evidence type="ECO:0000259" key="8">
    <source>
        <dbReference type="Pfam" id="PF00924"/>
    </source>
</evidence>
<proteinExistence type="inferred from homology"/>
<name>A0A3M4KLA9_9PSED</name>
<evidence type="ECO:0000313" key="10">
    <source>
        <dbReference type="Proteomes" id="UP000269044"/>
    </source>
</evidence>
<keyword evidence="6 7" id="KW-0472">Membrane</keyword>
<comment type="function">
    <text evidence="7">Mechanosensitive channel that participates in the regulation of osmotic pressure changes within the cell, opening in response to stretch forces in the membrane lipid bilayer, without the need for other proteins. Contributes to normal resistance to hypoosmotic shock. Forms an ion channel of 1.0 nanosiemens conductance with a slight preference for anions.</text>
</comment>
<dbReference type="SUPFAM" id="SSF82861">
    <property type="entry name" value="Mechanosensitive channel protein MscS (YggB), transmembrane region"/>
    <property type="match status" value="1"/>
</dbReference>
<gene>
    <name evidence="9" type="ORF">ALQ08_04124</name>
</gene>
<evidence type="ECO:0000256" key="3">
    <source>
        <dbReference type="ARBA" id="ARBA00022475"/>
    </source>
</evidence>
<dbReference type="AlphaFoldDB" id="A0A3M4KLA9"/>
<keyword evidence="7" id="KW-0406">Ion transport</keyword>
<dbReference type="InterPro" id="IPR023408">
    <property type="entry name" value="MscS_beta-dom_sf"/>
</dbReference>
<evidence type="ECO:0000256" key="1">
    <source>
        <dbReference type="ARBA" id="ARBA00004651"/>
    </source>
</evidence>
<keyword evidence="7" id="KW-0813">Transport</keyword>
<keyword evidence="7" id="KW-0997">Cell inner membrane</keyword>